<feature type="non-terminal residue" evidence="2">
    <location>
        <position position="141"/>
    </location>
</feature>
<organism evidence="2 3">
    <name type="scientific">Diploptera punctata</name>
    <name type="common">Pacific beetle cockroach</name>
    <dbReference type="NCBI Taxonomy" id="6984"/>
    <lineage>
        <taxon>Eukaryota</taxon>
        <taxon>Metazoa</taxon>
        <taxon>Ecdysozoa</taxon>
        <taxon>Arthropoda</taxon>
        <taxon>Hexapoda</taxon>
        <taxon>Insecta</taxon>
        <taxon>Pterygota</taxon>
        <taxon>Neoptera</taxon>
        <taxon>Polyneoptera</taxon>
        <taxon>Dictyoptera</taxon>
        <taxon>Blattodea</taxon>
        <taxon>Blaberoidea</taxon>
        <taxon>Blaberidae</taxon>
        <taxon>Diplopterinae</taxon>
        <taxon>Diploptera</taxon>
    </lineage>
</organism>
<keyword evidence="3" id="KW-1185">Reference proteome</keyword>
<accession>A0AAD8E4A1</accession>
<feature type="non-terminal residue" evidence="2">
    <location>
        <position position="1"/>
    </location>
</feature>
<reference evidence="2" key="2">
    <citation type="submission" date="2023-05" db="EMBL/GenBank/DDBJ databases">
        <authorList>
            <person name="Fouks B."/>
        </authorList>
    </citation>
    <scope>NUCLEOTIDE SEQUENCE</scope>
    <source>
        <strain evidence="2">Stay&amp;Tobe</strain>
        <tissue evidence="2">Testes</tissue>
    </source>
</reference>
<protein>
    <submittedName>
        <fullName evidence="2">Uncharacterized protein</fullName>
    </submittedName>
</protein>
<evidence type="ECO:0000256" key="1">
    <source>
        <dbReference type="SAM" id="Phobius"/>
    </source>
</evidence>
<proteinExistence type="predicted"/>
<dbReference type="Proteomes" id="UP001233999">
    <property type="component" value="Unassembled WGS sequence"/>
</dbReference>
<gene>
    <name evidence="2" type="ORF">L9F63_006880</name>
</gene>
<comment type="caution">
    <text evidence="2">The sequence shown here is derived from an EMBL/GenBank/DDBJ whole genome shotgun (WGS) entry which is preliminary data.</text>
</comment>
<evidence type="ECO:0000313" key="2">
    <source>
        <dbReference type="EMBL" id="KAJ9576281.1"/>
    </source>
</evidence>
<evidence type="ECO:0000313" key="3">
    <source>
        <dbReference type="Proteomes" id="UP001233999"/>
    </source>
</evidence>
<keyword evidence="1" id="KW-0472">Membrane</keyword>
<sequence>LETVYFACEASLLMVKSPELAHLSCLPLFLRLLQMSFPFVGLFFTKKIGQCYFIFLITFYLGHNFNSLIIWTFICNTFLNPSPYYDNTLPLLISTSQSSEWTQFHTQHVQYISMVHPEFQRYTLAVTPTKVSRLSIIDCSS</sequence>
<name>A0AAD8E4A1_DIPPU</name>
<keyword evidence="1" id="KW-0812">Transmembrane</keyword>
<feature type="transmembrane region" description="Helical" evidence="1">
    <location>
        <begin position="51"/>
        <end position="74"/>
    </location>
</feature>
<dbReference type="EMBL" id="JASPKZ010009802">
    <property type="protein sequence ID" value="KAJ9576281.1"/>
    <property type="molecule type" value="Genomic_DNA"/>
</dbReference>
<dbReference type="AlphaFoldDB" id="A0AAD8E4A1"/>
<keyword evidence="1" id="KW-1133">Transmembrane helix</keyword>
<feature type="transmembrane region" description="Helical" evidence="1">
    <location>
        <begin position="20"/>
        <end position="44"/>
    </location>
</feature>
<reference evidence="2" key="1">
    <citation type="journal article" date="2023" name="IScience">
        <title>Live-bearing cockroach genome reveals convergent evolutionary mechanisms linked to viviparity in insects and beyond.</title>
        <authorList>
            <person name="Fouks B."/>
            <person name="Harrison M.C."/>
            <person name="Mikhailova A.A."/>
            <person name="Marchal E."/>
            <person name="English S."/>
            <person name="Carruthers M."/>
            <person name="Jennings E.C."/>
            <person name="Chiamaka E.L."/>
            <person name="Frigard R.A."/>
            <person name="Pippel M."/>
            <person name="Attardo G.M."/>
            <person name="Benoit J.B."/>
            <person name="Bornberg-Bauer E."/>
            <person name="Tobe S.S."/>
        </authorList>
    </citation>
    <scope>NUCLEOTIDE SEQUENCE</scope>
    <source>
        <strain evidence="2">Stay&amp;Tobe</strain>
    </source>
</reference>